<organism evidence="1 2">
    <name type="scientific">Aliikangiella coralliicola</name>
    <dbReference type="NCBI Taxonomy" id="2592383"/>
    <lineage>
        <taxon>Bacteria</taxon>
        <taxon>Pseudomonadati</taxon>
        <taxon>Pseudomonadota</taxon>
        <taxon>Gammaproteobacteria</taxon>
        <taxon>Oceanospirillales</taxon>
        <taxon>Pleioneaceae</taxon>
        <taxon>Aliikangiella</taxon>
    </lineage>
</organism>
<proteinExistence type="predicted"/>
<reference evidence="1 2" key="1">
    <citation type="submission" date="2019-07" db="EMBL/GenBank/DDBJ databases">
        <title>Draft genome for Aliikangiella sp. M105.</title>
        <authorList>
            <person name="Wang G."/>
        </authorList>
    </citation>
    <scope>NUCLEOTIDE SEQUENCE [LARGE SCALE GENOMIC DNA]</scope>
    <source>
        <strain evidence="1 2">M105</strain>
    </source>
</reference>
<comment type="caution">
    <text evidence="1">The sequence shown here is derived from an EMBL/GenBank/DDBJ whole genome shotgun (WGS) entry which is preliminary data.</text>
</comment>
<accession>A0A545UHR2</accession>
<keyword evidence="2" id="KW-1185">Reference proteome</keyword>
<dbReference type="AlphaFoldDB" id="A0A545UHR2"/>
<evidence type="ECO:0000313" key="2">
    <source>
        <dbReference type="Proteomes" id="UP000315439"/>
    </source>
</evidence>
<name>A0A545UHR2_9GAMM</name>
<evidence type="ECO:0000313" key="1">
    <source>
        <dbReference type="EMBL" id="TQV89006.1"/>
    </source>
</evidence>
<dbReference type="Proteomes" id="UP000315439">
    <property type="component" value="Unassembled WGS sequence"/>
</dbReference>
<protein>
    <submittedName>
        <fullName evidence="1">Uncharacterized protein</fullName>
    </submittedName>
</protein>
<gene>
    <name evidence="1" type="ORF">FLL46_05610</name>
</gene>
<dbReference type="OrthoDB" id="194883at2"/>
<dbReference type="EMBL" id="VIKS01000003">
    <property type="protein sequence ID" value="TQV89006.1"/>
    <property type="molecule type" value="Genomic_DNA"/>
</dbReference>
<dbReference type="RefSeq" id="WP_142892491.1">
    <property type="nucleotide sequence ID" value="NZ_ML660161.1"/>
</dbReference>
<sequence>MPKTSSLSQTIPAVVTQGYMIASGKNKQSPYPMGSIQMQIPHFNQRGLNLERYYPATLNLLISPKTFKILKADYLFQNVNWAQGFPAEDFSFITCEIEFQKRWFNSFIYYPHPETKIDHFQNESTLEVITDYLSGIEYGDMVNLKVSSEKLVLK</sequence>